<name>A0A016SB73_9BILA</name>
<keyword evidence="3" id="KW-0677">Repeat</keyword>
<keyword evidence="4" id="KW-0812">Transmembrane</keyword>
<evidence type="ECO:0000313" key="6">
    <source>
        <dbReference type="EMBL" id="EYB87646.1"/>
    </source>
</evidence>
<dbReference type="InterPro" id="IPR050328">
    <property type="entry name" value="Dev_Immune_Receptor"/>
</dbReference>
<dbReference type="Proteomes" id="UP000024635">
    <property type="component" value="Unassembled WGS sequence"/>
</dbReference>
<evidence type="ECO:0000256" key="2">
    <source>
        <dbReference type="ARBA" id="ARBA00022729"/>
    </source>
</evidence>
<accession>A0A016SB73</accession>
<keyword evidence="4" id="KW-1133">Transmembrane helix</keyword>
<evidence type="ECO:0000313" key="7">
    <source>
        <dbReference type="Proteomes" id="UP000024635"/>
    </source>
</evidence>
<dbReference type="PROSITE" id="PS51450">
    <property type="entry name" value="LRR"/>
    <property type="match status" value="2"/>
</dbReference>
<dbReference type="InterPro" id="IPR003591">
    <property type="entry name" value="Leu-rich_rpt_typical-subtyp"/>
</dbReference>
<feature type="chain" id="PRO_5001486215" description="Leucine Rich repeat-containing domain protein" evidence="5">
    <location>
        <begin position="18"/>
        <end position="795"/>
    </location>
</feature>
<sequence length="795" mass="88095">MRLSILTLICSLILVRSCPQSVTNLCKCEDLHNGVSLDCSHSNGAEVVQLLRDNQALLGLVQGLTMHNANLRSIPPRFLAGLYIKRLDLSYNQMVEISDDAFSGMSPVVQELLLTHNNLTKIPVTAIATLGTILRVDLSNNSIADISDSDAIPSLPKLYDINLGSNKICSIHSSAFRNVKDSIQIINLGHNCLNSVPSSSIRGLKQLQALHMQKNNITALEALNFLNLPVLNLLNLAGNKISDVNRQAFLNVPQLKYLYLTNNRISKLTPHQFASFDQIEMIDLTGNEITDIPSECMAQLPQLRQLFLGGNRIQTIGRNAFANSSIVILSLVNNQLKEITEGMLDGMPNLQSVVFKNNKINSIHQNAFYNAPSIVMIDLSDNQLFDLPPSTFLAQLNLQMIDLRNNKIIRTPYAAFNRRVGTVFLQENPLVCTEKVHMLQDGVAVFIATSNDLICGGKPTTTSTTAAPVKMQKLSPRRPSTAEVRKPSGAFQQAGLIQEEQEQQEAIPIRPFSPSSSEVPILSRSKEIHRNTGLHQSDISRITLPKEIDDDLKQMLGSIEVQELATTEISKQDPERIQKKKPETNASIETTTLGRRVYTDIADNPNLIHPFPVPFLKKPGVVHQAARVRPTTEATSRSAERHTLPPSIVIAPKRPSSSETEQNVADDGELFEQFALRSNSNVQNKEETVEPSRPANNRMASPTFIIVLCLTVVAVVMVSVVVGLCTIRHRQIGRFTSTYSESSAARTNAYVSAQAAQMNVIYGTMERDRNMSLSRPDDVQPWLYNPGHNYCNYYK</sequence>
<dbReference type="InterPro" id="IPR001611">
    <property type="entry name" value="Leu-rich_rpt"/>
</dbReference>
<evidence type="ECO:0000256" key="1">
    <source>
        <dbReference type="ARBA" id="ARBA00022614"/>
    </source>
</evidence>
<reference evidence="7" key="1">
    <citation type="journal article" date="2015" name="Nat. Genet.">
        <title>The genome and transcriptome of the zoonotic hookworm Ancylostoma ceylanicum identify infection-specific gene families.</title>
        <authorList>
            <person name="Schwarz E.M."/>
            <person name="Hu Y."/>
            <person name="Antoshechkin I."/>
            <person name="Miller M.M."/>
            <person name="Sternberg P.W."/>
            <person name="Aroian R.V."/>
        </authorList>
    </citation>
    <scope>NUCLEOTIDE SEQUENCE</scope>
    <source>
        <strain evidence="7">HY135</strain>
    </source>
</reference>
<keyword evidence="7" id="KW-1185">Reference proteome</keyword>
<dbReference type="Pfam" id="PF13855">
    <property type="entry name" value="LRR_8"/>
    <property type="match status" value="3"/>
</dbReference>
<dbReference type="AlphaFoldDB" id="A0A016SB73"/>
<protein>
    <recommendedName>
        <fullName evidence="8">Leucine Rich repeat-containing domain protein</fullName>
    </recommendedName>
</protein>
<evidence type="ECO:0000256" key="5">
    <source>
        <dbReference type="SAM" id="SignalP"/>
    </source>
</evidence>
<proteinExistence type="predicted"/>
<feature type="signal peptide" evidence="5">
    <location>
        <begin position="1"/>
        <end position="17"/>
    </location>
</feature>
<dbReference type="PANTHER" id="PTHR24373:SF370">
    <property type="entry name" value="FISH-LIPS, ISOFORM E"/>
    <property type="match status" value="1"/>
</dbReference>
<dbReference type="STRING" id="53326.A0A016SB73"/>
<evidence type="ECO:0000256" key="4">
    <source>
        <dbReference type="SAM" id="Phobius"/>
    </source>
</evidence>
<dbReference type="SUPFAM" id="SSF52058">
    <property type="entry name" value="L domain-like"/>
    <property type="match status" value="2"/>
</dbReference>
<keyword evidence="2 5" id="KW-0732">Signal</keyword>
<dbReference type="OrthoDB" id="1055097at2759"/>
<gene>
    <name evidence="6" type="primary">Acey_s0259.g493</name>
    <name evidence="6" type="synonym">Acey-let-4</name>
    <name evidence="6" type="ORF">Y032_0259g493</name>
</gene>
<dbReference type="EMBL" id="JARK01001595">
    <property type="protein sequence ID" value="EYB87646.1"/>
    <property type="molecule type" value="Genomic_DNA"/>
</dbReference>
<dbReference type="InterPro" id="IPR032675">
    <property type="entry name" value="LRR_dom_sf"/>
</dbReference>
<keyword evidence="1" id="KW-0433">Leucine-rich repeat</keyword>
<dbReference type="PANTHER" id="PTHR24373">
    <property type="entry name" value="SLIT RELATED LEUCINE-RICH REPEAT NEURONAL PROTEIN"/>
    <property type="match status" value="1"/>
</dbReference>
<dbReference type="Gene3D" id="3.80.10.10">
    <property type="entry name" value="Ribonuclease Inhibitor"/>
    <property type="match status" value="4"/>
</dbReference>
<evidence type="ECO:0008006" key="8">
    <source>
        <dbReference type="Google" id="ProtNLM"/>
    </source>
</evidence>
<organism evidence="6 7">
    <name type="scientific">Ancylostoma ceylanicum</name>
    <dbReference type="NCBI Taxonomy" id="53326"/>
    <lineage>
        <taxon>Eukaryota</taxon>
        <taxon>Metazoa</taxon>
        <taxon>Ecdysozoa</taxon>
        <taxon>Nematoda</taxon>
        <taxon>Chromadorea</taxon>
        <taxon>Rhabditida</taxon>
        <taxon>Rhabditina</taxon>
        <taxon>Rhabditomorpha</taxon>
        <taxon>Strongyloidea</taxon>
        <taxon>Ancylostomatidae</taxon>
        <taxon>Ancylostomatinae</taxon>
        <taxon>Ancylostoma</taxon>
    </lineage>
</organism>
<evidence type="ECO:0000256" key="3">
    <source>
        <dbReference type="ARBA" id="ARBA00022737"/>
    </source>
</evidence>
<dbReference type="SMART" id="SM00369">
    <property type="entry name" value="LRR_TYP"/>
    <property type="match status" value="12"/>
</dbReference>
<comment type="caution">
    <text evidence="6">The sequence shown here is derived from an EMBL/GenBank/DDBJ whole genome shotgun (WGS) entry which is preliminary data.</text>
</comment>
<feature type="transmembrane region" description="Helical" evidence="4">
    <location>
        <begin position="704"/>
        <end position="727"/>
    </location>
</feature>
<keyword evidence="4" id="KW-0472">Membrane</keyword>